<dbReference type="EMBL" id="JBBWWR010000013">
    <property type="protein sequence ID" value="KAK8955126.1"/>
    <property type="molecule type" value="Genomic_DNA"/>
</dbReference>
<comment type="caution">
    <text evidence="1">The sequence shown here is derived from an EMBL/GenBank/DDBJ whole genome shotgun (WGS) entry which is preliminary data.</text>
</comment>
<evidence type="ECO:0000313" key="1">
    <source>
        <dbReference type="EMBL" id="KAK8955126.1"/>
    </source>
</evidence>
<gene>
    <name evidence="1" type="ORF">KSP40_PGU020050</name>
</gene>
<dbReference type="Proteomes" id="UP001412067">
    <property type="component" value="Unassembled WGS sequence"/>
</dbReference>
<protein>
    <submittedName>
        <fullName evidence="1">Uncharacterized protein</fullName>
    </submittedName>
</protein>
<evidence type="ECO:0000313" key="2">
    <source>
        <dbReference type="Proteomes" id="UP001412067"/>
    </source>
</evidence>
<proteinExistence type="predicted"/>
<organism evidence="1 2">
    <name type="scientific">Platanthera guangdongensis</name>
    <dbReference type="NCBI Taxonomy" id="2320717"/>
    <lineage>
        <taxon>Eukaryota</taxon>
        <taxon>Viridiplantae</taxon>
        <taxon>Streptophyta</taxon>
        <taxon>Embryophyta</taxon>
        <taxon>Tracheophyta</taxon>
        <taxon>Spermatophyta</taxon>
        <taxon>Magnoliopsida</taxon>
        <taxon>Liliopsida</taxon>
        <taxon>Asparagales</taxon>
        <taxon>Orchidaceae</taxon>
        <taxon>Orchidoideae</taxon>
        <taxon>Orchideae</taxon>
        <taxon>Orchidinae</taxon>
        <taxon>Platanthera</taxon>
    </lineage>
</organism>
<keyword evidence="2" id="KW-1185">Reference proteome</keyword>
<accession>A0ABR2LY40</accession>
<reference evidence="1 2" key="1">
    <citation type="journal article" date="2022" name="Nat. Plants">
        <title>Genomes of leafy and leafless Platanthera orchids illuminate the evolution of mycoheterotrophy.</title>
        <authorList>
            <person name="Li M.H."/>
            <person name="Liu K.W."/>
            <person name="Li Z."/>
            <person name="Lu H.C."/>
            <person name="Ye Q.L."/>
            <person name="Zhang D."/>
            <person name="Wang J.Y."/>
            <person name="Li Y.F."/>
            <person name="Zhong Z.M."/>
            <person name="Liu X."/>
            <person name="Yu X."/>
            <person name="Liu D.K."/>
            <person name="Tu X.D."/>
            <person name="Liu B."/>
            <person name="Hao Y."/>
            <person name="Liao X.Y."/>
            <person name="Jiang Y.T."/>
            <person name="Sun W.H."/>
            <person name="Chen J."/>
            <person name="Chen Y.Q."/>
            <person name="Ai Y."/>
            <person name="Zhai J.W."/>
            <person name="Wu S.S."/>
            <person name="Zhou Z."/>
            <person name="Hsiao Y.Y."/>
            <person name="Wu W.L."/>
            <person name="Chen Y.Y."/>
            <person name="Lin Y.F."/>
            <person name="Hsu J.L."/>
            <person name="Li C.Y."/>
            <person name="Wang Z.W."/>
            <person name="Zhao X."/>
            <person name="Zhong W.Y."/>
            <person name="Ma X.K."/>
            <person name="Ma L."/>
            <person name="Huang J."/>
            <person name="Chen G.Z."/>
            <person name="Huang M.Z."/>
            <person name="Huang L."/>
            <person name="Peng D.H."/>
            <person name="Luo Y.B."/>
            <person name="Zou S.Q."/>
            <person name="Chen S.P."/>
            <person name="Lan S."/>
            <person name="Tsai W.C."/>
            <person name="Van de Peer Y."/>
            <person name="Liu Z.J."/>
        </authorList>
    </citation>
    <scope>NUCLEOTIDE SEQUENCE [LARGE SCALE GENOMIC DNA]</scope>
    <source>
        <strain evidence="1">Lor288</strain>
    </source>
</reference>
<name>A0ABR2LY40_9ASPA</name>
<sequence length="87" mass="9511">MRTPSAETASEIPKPSLSLSLSLPFAVAVSLRFSLRSSAPVSLSFLLSPSSFRFLSPACLRRARRSGEESDIWWGWAWVASLVAKKA</sequence>